<sequence>MKNKDYSFYIYALKDGRKNPAQIFYIGKGTGMRKEEHLLNIDNTNKGQFIQEIIQDGGKVLVSTLIDNLTEQQALTLEAELIASFGTEKNGGILKNSVTPNPSITSSKRELNLPVGVYELATIGLDFMKKAILEFLEANPDGIKNAEFARYLNLHSDNAGKQKDYLTYSILGILMRENKIRKEPHGKYKINQSN</sequence>
<reference evidence="3" key="1">
    <citation type="submission" date="2017-04" db="EMBL/GenBank/DDBJ databases">
        <title>Function of individual gut microbiota members based on whole genome sequencing of pure cultures obtained from chicken caecum.</title>
        <authorList>
            <person name="Medvecky M."/>
            <person name="Cejkova D."/>
            <person name="Polansky O."/>
            <person name="Karasova D."/>
            <person name="Kubasova T."/>
            <person name="Cizek A."/>
            <person name="Rychlik I."/>
        </authorList>
    </citation>
    <scope>NUCLEOTIDE SEQUENCE [LARGE SCALE GENOMIC DNA]</scope>
    <source>
        <strain evidence="3">An273</strain>
    </source>
</reference>
<evidence type="ECO:0000313" key="3">
    <source>
        <dbReference type="Proteomes" id="UP000196368"/>
    </source>
</evidence>
<proteinExistence type="predicted"/>
<accession>A0A1Y4DKN5</accession>
<dbReference type="Proteomes" id="UP000196368">
    <property type="component" value="Unassembled WGS sequence"/>
</dbReference>
<name>A0A1Y4DKN5_9BACT</name>
<dbReference type="AlphaFoldDB" id="A0A1Y4DKN5"/>
<organism evidence="2 3">
    <name type="scientific">Candidatus Avelusimicrobium gallicola</name>
    <dbReference type="NCBI Taxonomy" id="2562704"/>
    <lineage>
        <taxon>Bacteria</taxon>
        <taxon>Pseudomonadati</taxon>
        <taxon>Elusimicrobiota</taxon>
        <taxon>Elusimicrobia</taxon>
        <taxon>Elusimicrobiales</taxon>
        <taxon>Elusimicrobiaceae</taxon>
        <taxon>Candidatus Avelusimicrobium</taxon>
    </lineage>
</organism>
<gene>
    <name evidence="2" type="ORF">B5F75_01575</name>
</gene>
<dbReference type="Pfam" id="PF22945">
    <property type="entry name" value="LEM-3_GIY-YIG"/>
    <property type="match status" value="1"/>
</dbReference>
<comment type="caution">
    <text evidence="2">The sequence shown here is derived from an EMBL/GenBank/DDBJ whole genome shotgun (WGS) entry which is preliminary data.</text>
</comment>
<dbReference type="InterPro" id="IPR000305">
    <property type="entry name" value="GIY-YIG_endonuc"/>
</dbReference>
<protein>
    <recommendedName>
        <fullName evidence="1">GIY-YIG domain-containing protein</fullName>
    </recommendedName>
</protein>
<evidence type="ECO:0000313" key="2">
    <source>
        <dbReference type="EMBL" id="OUO57488.1"/>
    </source>
</evidence>
<dbReference type="OrthoDB" id="67448at2"/>
<dbReference type="EMBL" id="NFJD01000001">
    <property type="protein sequence ID" value="OUO57488.1"/>
    <property type="molecule type" value="Genomic_DNA"/>
</dbReference>
<feature type="domain" description="GIY-YIG" evidence="1">
    <location>
        <begin position="6"/>
        <end position="91"/>
    </location>
</feature>
<keyword evidence="3" id="KW-1185">Reference proteome</keyword>
<evidence type="ECO:0000259" key="1">
    <source>
        <dbReference type="PROSITE" id="PS50164"/>
    </source>
</evidence>
<dbReference type="PROSITE" id="PS50164">
    <property type="entry name" value="GIY_YIG"/>
    <property type="match status" value="1"/>
</dbReference>
<dbReference type="RefSeq" id="WP_087286904.1">
    <property type="nucleotide sequence ID" value="NZ_NFJD01000001.1"/>
</dbReference>